<comment type="caution">
    <text evidence="10">Lacks conserved residue(s) required for the propagation of feature annotation.</text>
</comment>
<dbReference type="Pfam" id="PF01450">
    <property type="entry name" value="KARI_C"/>
    <property type="match status" value="1"/>
</dbReference>
<comment type="caution">
    <text evidence="12">The sequence shown here is derived from an EMBL/GenBank/DDBJ whole genome shotgun (WGS) entry which is preliminary data.</text>
</comment>
<evidence type="ECO:0000256" key="4">
    <source>
        <dbReference type="ARBA" id="ARBA00013102"/>
    </source>
</evidence>
<dbReference type="InterPro" id="IPR000506">
    <property type="entry name" value="KARI_C"/>
</dbReference>
<evidence type="ECO:0000259" key="11">
    <source>
        <dbReference type="PROSITE" id="PS51851"/>
    </source>
</evidence>
<dbReference type="UniPathway" id="UPA00047">
    <property type="reaction ID" value="UER00056"/>
</dbReference>
<keyword evidence="12" id="KW-0413">Isomerase</keyword>
<evidence type="ECO:0000313" key="12">
    <source>
        <dbReference type="EMBL" id="OXE28634.1"/>
    </source>
</evidence>
<keyword evidence="6 10" id="KW-0028">Amino-acid biosynthesis</keyword>
<keyword evidence="7 10" id="KW-0560">Oxidoreductase</keyword>
<dbReference type="Proteomes" id="UP000214596">
    <property type="component" value="Unassembled WGS sequence"/>
</dbReference>
<dbReference type="GO" id="GO:0009097">
    <property type="term" value="P:isoleucine biosynthetic process"/>
    <property type="evidence" value="ECO:0007669"/>
    <property type="project" value="UniProtKB-UniRule"/>
</dbReference>
<dbReference type="GO" id="GO:0016853">
    <property type="term" value="F:isomerase activity"/>
    <property type="evidence" value="ECO:0007669"/>
    <property type="project" value="UniProtKB-KW"/>
</dbReference>
<organism evidence="12 13">
    <name type="scientific">Vibrio parahaemolyticus</name>
    <dbReference type="NCBI Taxonomy" id="670"/>
    <lineage>
        <taxon>Bacteria</taxon>
        <taxon>Pseudomonadati</taxon>
        <taxon>Pseudomonadota</taxon>
        <taxon>Gammaproteobacteria</taxon>
        <taxon>Vibrionales</taxon>
        <taxon>Vibrionaceae</taxon>
        <taxon>Vibrio</taxon>
    </lineage>
</organism>
<dbReference type="Gene3D" id="6.10.240.10">
    <property type="match status" value="1"/>
</dbReference>
<dbReference type="PANTHER" id="PTHR21371:SF1">
    <property type="entry name" value="KETOL-ACID REDUCTOISOMERASE, MITOCHONDRIAL"/>
    <property type="match status" value="1"/>
</dbReference>
<dbReference type="EMBL" id="NIXT01004135">
    <property type="protein sequence ID" value="OXE28634.1"/>
    <property type="molecule type" value="Genomic_DNA"/>
</dbReference>
<protein>
    <recommendedName>
        <fullName evidence="5">Ketol-acid reductoisomerase (NADP(+))</fullName>
        <ecNumber evidence="4">1.1.1.86</ecNumber>
    </recommendedName>
</protein>
<comment type="pathway">
    <text evidence="1">Amino-acid biosynthesis; L-valine biosynthesis; L-valine from pyruvate: step 2/4.</text>
</comment>
<evidence type="ECO:0000313" key="13">
    <source>
        <dbReference type="Proteomes" id="UP000214596"/>
    </source>
</evidence>
<evidence type="ECO:0000256" key="10">
    <source>
        <dbReference type="PROSITE-ProRule" id="PRU01198"/>
    </source>
</evidence>
<dbReference type="InterPro" id="IPR013023">
    <property type="entry name" value="KARI"/>
</dbReference>
<sequence>MVRAGVELAFEAMTASGIIDESAYYESLHELPLIANTIARKRLYEMNVVISDTAEYGNYLFANVATPLLREKFMPSVGTDVIGKGLGETSNQVD</sequence>
<feature type="non-terminal residue" evidence="12">
    <location>
        <position position="94"/>
    </location>
</feature>
<feature type="binding site" evidence="10">
    <location>
        <position position="51"/>
    </location>
    <ligand>
        <name>substrate</name>
    </ligand>
</feature>
<keyword evidence="8 10" id="KW-0100">Branched-chain amino acid biosynthesis</keyword>
<accession>A0A227J2K8</accession>
<evidence type="ECO:0000256" key="5">
    <source>
        <dbReference type="ARBA" id="ARBA00015731"/>
    </source>
</evidence>
<dbReference type="InterPro" id="IPR008927">
    <property type="entry name" value="6-PGluconate_DH-like_C_sf"/>
</dbReference>
<dbReference type="GO" id="GO:0009099">
    <property type="term" value="P:L-valine biosynthetic process"/>
    <property type="evidence" value="ECO:0007669"/>
    <property type="project" value="UniProtKB-UniRule"/>
</dbReference>
<feature type="binding site" evidence="10">
    <location>
        <position position="26"/>
    </location>
    <ligand>
        <name>Mg(2+)</name>
        <dbReference type="ChEBI" id="CHEBI:18420"/>
        <label>2</label>
    </ligand>
</feature>
<dbReference type="PROSITE" id="PS51851">
    <property type="entry name" value="KARI_C"/>
    <property type="match status" value="1"/>
</dbReference>
<dbReference type="PANTHER" id="PTHR21371">
    <property type="entry name" value="KETOL-ACID REDUCTOISOMERASE, MITOCHONDRIAL"/>
    <property type="match status" value="1"/>
</dbReference>
<feature type="non-terminal residue" evidence="12">
    <location>
        <position position="1"/>
    </location>
</feature>
<dbReference type="AlphaFoldDB" id="A0A227J2K8"/>
<keyword evidence="10" id="KW-0479">Metal-binding</keyword>
<reference evidence="12 13" key="1">
    <citation type="journal article" date="2017" name="Appl. Environ. Microbiol.">
        <title>Parallel evolution of two clades of a major Atlantic endemic Vibrio parahaemolyticus pathogen lineage by independent acquisition of related pathogenicity islands.</title>
        <authorList>
            <person name="Xu F."/>
            <person name="Gonzalez-Escalona N."/>
            <person name="Drees K.P."/>
            <person name="Sebra R.P."/>
            <person name="Cooper V.S."/>
            <person name="Jones S.H."/>
            <person name="Whistler C.A."/>
        </authorList>
    </citation>
    <scope>NUCLEOTIDE SEQUENCE [LARGE SCALE GENOMIC DNA]</scope>
    <source>
        <strain evidence="12 13">MAVP-3</strain>
    </source>
</reference>
<evidence type="ECO:0000256" key="2">
    <source>
        <dbReference type="ARBA" id="ARBA00004885"/>
    </source>
</evidence>
<feature type="domain" description="KARI C-terminal knotted" evidence="11">
    <location>
        <begin position="1"/>
        <end position="94"/>
    </location>
</feature>
<dbReference type="UniPathway" id="UPA00049">
    <property type="reaction ID" value="UER00060"/>
</dbReference>
<gene>
    <name evidence="12" type="ORF">CA163_32865</name>
</gene>
<evidence type="ECO:0000256" key="1">
    <source>
        <dbReference type="ARBA" id="ARBA00004864"/>
    </source>
</evidence>
<proteinExistence type="inferred from homology"/>
<name>A0A227J2K8_VIBPH</name>
<evidence type="ECO:0000256" key="7">
    <source>
        <dbReference type="ARBA" id="ARBA00023002"/>
    </source>
</evidence>
<evidence type="ECO:0000256" key="3">
    <source>
        <dbReference type="ARBA" id="ARBA00010318"/>
    </source>
</evidence>
<dbReference type="GO" id="GO:0004455">
    <property type="term" value="F:ketol-acid reductoisomerase activity"/>
    <property type="evidence" value="ECO:0007669"/>
    <property type="project" value="UniProtKB-UniRule"/>
</dbReference>
<dbReference type="GO" id="GO:0005829">
    <property type="term" value="C:cytosol"/>
    <property type="evidence" value="ECO:0007669"/>
    <property type="project" value="TreeGrafter"/>
</dbReference>
<evidence type="ECO:0000256" key="6">
    <source>
        <dbReference type="ARBA" id="ARBA00022605"/>
    </source>
</evidence>
<feature type="binding site" evidence="10">
    <location>
        <position position="30"/>
    </location>
    <ligand>
        <name>Mg(2+)</name>
        <dbReference type="ChEBI" id="CHEBI:18420"/>
        <label>2</label>
    </ligand>
</feature>
<dbReference type="EC" id="1.1.1.86" evidence="4"/>
<comment type="pathway">
    <text evidence="2">Amino-acid biosynthesis; L-isoleucine biosynthesis; L-isoleucine from 2-oxobutanoate: step 2/4.</text>
</comment>
<dbReference type="GO" id="GO:0046872">
    <property type="term" value="F:metal ion binding"/>
    <property type="evidence" value="ECO:0007669"/>
    <property type="project" value="UniProtKB-UniRule"/>
</dbReference>
<comment type="similarity">
    <text evidence="3 10">Belongs to the ketol-acid reductoisomerase family.</text>
</comment>
<keyword evidence="10" id="KW-0460">Magnesium</keyword>
<evidence type="ECO:0000256" key="8">
    <source>
        <dbReference type="ARBA" id="ARBA00023304"/>
    </source>
</evidence>
<dbReference type="SUPFAM" id="SSF48179">
    <property type="entry name" value="6-phosphogluconate dehydrogenase C-terminal domain-like"/>
    <property type="match status" value="1"/>
</dbReference>
<evidence type="ECO:0000256" key="9">
    <source>
        <dbReference type="ARBA" id="ARBA00049021"/>
    </source>
</evidence>
<comment type="catalytic activity">
    <reaction evidence="9">
        <text>(2R)-2,3-dihydroxy-3-methylbutanoate + NADP(+) = (2S)-2-acetolactate + NADPH + H(+)</text>
        <dbReference type="Rhea" id="RHEA:22068"/>
        <dbReference type="ChEBI" id="CHEBI:15378"/>
        <dbReference type="ChEBI" id="CHEBI:49072"/>
        <dbReference type="ChEBI" id="CHEBI:57783"/>
        <dbReference type="ChEBI" id="CHEBI:58349"/>
        <dbReference type="ChEBI" id="CHEBI:58476"/>
        <dbReference type="EC" id="1.1.1.86"/>
    </reaction>
</comment>